<feature type="domain" description="Bacterial sugar transferase" evidence="2">
    <location>
        <begin position="1"/>
        <end position="155"/>
    </location>
</feature>
<dbReference type="Proteomes" id="UP001238163">
    <property type="component" value="Unassembled WGS sequence"/>
</dbReference>
<evidence type="ECO:0000313" key="4">
    <source>
        <dbReference type="Proteomes" id="UP001238163"/>
    </source>
</evidence>
<proteinExistence type="inferred from homology"/>
<dbReference type="PANTHER" id="PTHR30576">
    <property type="entry name" value="COLANIC BIOSYNTHESIS UDP-GLUCOSE LIPID CARRIER TRANSFERASE"/>
    <property type="match status" value="1"/>
</dbReference>
<evidence type="ECO:0000256" key="1">
    <source>
        <dbReference type="ARBA" id="ARBA00006464"/>
    </source>
</evidence>
<accession>A0AAE4AN22</accession>
<comment type="similarity">
    <text evidence="1">Belongs to the bacterial sugar transferase family.</text>
</comment>
<sequence>MGYKNKRFNIFKFATMLKNSPNMGTGSLTTRGDPRVLPFGRFLRKTKINELPQIFNVMNGSMSMVGPRPQMEDDFYRYPQHVQEKIYDSVPGITGIGSVIFRDEEEYLSAPGVDPIAFYTEKIAPYKGEVELWYLANKSLWVDIKLIVLTAWVIIVPRSQAPFRWFKNLPPKPEWMD</sequence>
<evidence type="ECO:0000313" key="3">
    <source>
        <dbReference type="EMBL" id="MDQ0289869.1"/>
    </source>
</evidence>
<organism evidence="3 4">
    <name type="scientific">Oligosphaera ethanolica</name>
    <dbReference type="NCBI Taxonomy" id="760260"/>
    <lineage>
        <taxon>Bacteria</taxon>
        <taxon>Pseudomonadati</taxon>
        <taxon>Lentisphaerota</taxon>
        <taxon>Oligosphaeria</taxon>
        <taxon>Oligosphaerales</taxon>
        <taxon>Oligosphaeraceae</taxon>
        <taxon>Oligosphaera</taxon>
    </lineage>
</organism>
<dbReference type="GO" id="GO:0016780">
    <property type="term" value="F:phosphotransferase activity, for other substituted phosphate groups"/>
    <property type="evidence" value="ECO:0007669"/>
    <property type="project" value="TreeGrafter"/>
</dbReference>
<dbReference type="Pfam" id="PF02397">
    <property type="entry name" value="Bac_transf"/>
    <property type="match status" value="1"/>
</dbReference>
<name>A0AAE4AN22_9BACT</name>
<protein>
    <submittedName>
        <fullName evidence="3">Lipopolysaccharide/colanic/teichoic acid biosynthesis glycosyltransferase</fullName>
    </submittedName>
</protein>
<dbReference type="PANTHER" id="PTHR30576:SF20">
    <property type="entry name" value="QUINOVOSAMINEPHOSPHOTRANSFERAE-RELATED"/>
    <property type="match status" value="1"/>
</dbReference>
<gene>
    <name evidence="3" type="ORF">J3R75_001976</name>
</gene>
<evidence type="ECO:0000259" key="2">
    <source>
        <dbReference type="Pfam" id="PF02397"/>
    </source>
</evidence>
<dbReference type="InterPro" id="IPR003362">
    <property type="entry name" value="Bact_transf"/>
</dbReference>
<comment type="caution">
    <text evidence="3">The sequence shown here is derived from an EMBL/GenBank/DDBJ whole genome shotgun (WGS) entry which is preliminary data.</text>
</comment>
<dbReference type="AlphaFoldDB" id="A0AAE4AN22"/>
<reference evidence="3" key="1">
    <citation type="submission" date="2023-07" db="EMBL/GenBank/DDBJ databases">
        <title>Genomic Encyclopedia of Type Strains, Phase IV (KMG-IV): sequencing the most valuable type-strain genomes for metagenomic binning, comparative biology and taxonomic classification.</title>
        <authorList>
            <person name="Goeker M."/>
        </authorList>
    </citation>
    <scope>NUCLEOTIDE SEQUENCE</scope>
    <source>
        <strain evidence="3">DSM 24202</strain>
    </source>
</reference>
<dbReference type="EMBL" id="JAUSVL010000001">
    <property type="protein sequence ID" value="MDQ0289869.1"/>
    <property type="molecule type" value="Genomic_DNA"/>
</dbReference>
<keyword evidence="4" id="KW-1185">Reference proteome</keyword>